<evidence type="ECO:0000259" key="2">
    <source>
        <dbReference type="Pfam" id="PF00497"/>
    </source>
</evidence>
<accession>A0ABM7P9G5</accession>
<sequence>MIQRLSVLCGLCLLFTVCLWSPGRAESILLTTGEWPPYYSASMLHGGIANQIVAESFALVGIDVQFQFLPWKRALVEASQKPYQGSAGWLWTPEREETFLFSYPLFSSSRVFFHRKDFPFDWNTLEDLRNLRIAVTLGSEDEFSLKEIVARGKGEIDVAQTYRSGLKKLLAGRVHVYACNREVGLHILRNEFEQYEARLLTFHLKSIFEETNHLLISKRLDNANELMERFNEGLRQLRESGRYYDILDTFYRLEPGW</sequence>
<dbReference type="Proteomes" id="UP001053296">
    <property type="component" value="Chromosome"/>
</dbReference>
<dbReference type="PANTHER" id="PTHR35936:SF25">
    <property type="entry name" value="ABC TRANSPORTER SUBSTRATE-BINDING PROTEIN"/>
    <property type="match status" value="1"/>
</dbReference>
<name>A0ABM7P9G5_9BACT</name>
<reference evidence="3" key="1">
    <citation type="journal article" date="2022" name="Arch. Microbiol.">
        <title>Pseudodesulfovibrio sediminis sp. nov., a mesophilic and neutrophilic sulfate-reducing bacterium isolated from sediment of a brackish lake.</title>
        <authorList>
            <person name="Takahashi A."/>
            <person name="Kojima H."/>
            <person name="Watanabe M."/>
            <person name="Fukui M."/>
        </authorList>
    </citation>
    <scope>NUCLEOTIDE SEQUENCE</scope>
    <source>
        <strain evidence="3">SF6</strain>
    </source>
</reference>
<evidence type="ECO:0000313" key="3">
    <source>
        <dbReference type="EMBL" id="BCS89603.1"/>
    </source>
</evidence>
<proteinExistence type="predicted"/>
<dbReference type="Gene3D" id="3.40.190.10">
    <property type="entry name" value="Periplasmic binding protein-like II"/>
    <property type="match status" value="2"/>
</dbReference>
<keyword evidence="1" id="KW-0732">Signal</keyword>
<dbReference type="SUPFAM" id="SSF53850">
    <property type="entry name" value="Periplasmic binding protein-like II"/>
    <property type="match status" value="1"/>
</dbReference>
<dbReference type="PANTHER" id="PTHR35936">
    <property type="entry name" value="MEMBRANE-BOUND LYTIC MUREIN TRANSGLYCOSYLASE F"/>
    <property type="match status" value="1"/>
</dbReference>
<protein>
    <submittedName>
        <fullName evidence="3">ABC transporter substrate-binding protein</fullName>
    </submittedName>
</protein>
<feature type="domain" description="Solute-binding protein family 3/N-terminal" evidence="2">
    <location>
        <begin position="31"/>
        <end position="250"/>
    </location>
</feature>
<gene>
    <name evidence="3" type="ORF">PSDVSF_28450</name>
</gene>
<dbReference type="EMBL" id="AP024485">
    <property type="protein sequence ID" value="BCS89603.1"/>
    <property type="molecule type" value="Genomic_DNA"/>
</dbReference>
<dbReference type="InterPro" id="IPR001638">
    <property type="entry name" value="Solute-binding_3/MltF_N"/>
</dbReference>
<evidence type="ECO:0000313" key="4">
    <source>
        <dbReference type="Proteomes" id="UP001053296"/>
    </source>
</evidence>
<dbReference type="Pfam" id="PF00497">
    <property type="entry name" value="SBP_bac_3"/>
    <property type="match status" value="1"/>
</dbReference>
<organism evidence="3 4">
    <name type="scientific">Pseudodesulfovibrio sediminis</name>
    <dbReference type="NCBI Taxonomy" id="2810563"/>
    <lineage>
        <taxon>Bacteria</taxon>
        <taxon>Pseudomonadati</taxon>
        <taxon>Thermodesulfobacteriota</taxon>
        <taxon>Desulfovibrionia</taxon>
        <taxon>Desulfovibrionales</taxon>
        <taxon>Desulfovibrionaceae</taxon>
    </lineage>
</organism>
<keyword evidence="4" id="KW-1185">Reference proteome</keyword>
<evidence type="ECO:0000256" key="1">
    <source>
        <dbReference type="ARBA" id="ARBA00022729"/>
    </source>
</evidence>
<dbReference type="RefSeq" id="WP_229591569.1">
    <property type="nucleotide sequence ID" value="NZ_AP024485.1"/>
</dbReference>